<comment type="similarity">
    <text evidence="1">Belongs to the cytochrome P450 family.</text>
</comment>
<name>A0ABW6PDU1_9NOCA</name>
<feature type="region of interest" description="Disordered" evidence="7">
    <location>
        <begin position="1"/>
        <end position="28"/>
    </location>
</feature>
<keyword evidence="3" id="KW-0479">Metal-binding</keyword>
<keyword evidence="5" id="KW-0408">Iron</keyword>
<proteinExistence type="inferred from homology"/>
<dbReference type="Pfam" id="PF00067">
    <property type="entry name" value="p450"/>
    <property type="match status" value="1"/>
</dbReference>
<sequence>MPSDAPHAARALQSPENDTIPTFPFEFDGISPPREYATRRTQCPLGKVHLVSGHDAVLVVKYDDVAAALADPRLSHDLHAPGSPRFVTGPSHYDQPLPTMNSAKHRRYRRIVSPAFTSRSIERWKPAIEQIAVELLDRISQAGPPIDMASGFCLEFPARVLCRILGIPDEDVQLLCRWSNAFVSSASLDAEERARLITEFSAYVWELVSRRRSDPGDALIDELITVRDSADRLTDVEVVEWTMGLFAAGTETTANSFGRFLLTLLGNGREKWEELCAHPELVPGAVDELLRLVCLSRFGQLRMASEDVDLPSGRIEAGTAVVLSSNSAMRDENAYADAEEIRFDRGGPPLLAFGRAAHMCVGMNLAKAELGIALRLLTDRFPTLDMDTTVGELAFSDGTLQSSLIAFPVTW</sequence>
<keyword evidence="2" id="KW-0349">Heme</keyword>
<evidence type="ECO:0000313" key="9">
    <source>
        <dbReference type="Proteomes" id="UP001601442"/>
    </source>
</evidence>
<organism evidence="8 9">
    <name type="scientific">Nocardia aobensis</name>
    <dbReference type="NCBI Taxonomy" id="257277"/>
    <lineage>
        <taxon>Bacteria</taxon>
        <taxon>Bacillati</taxon>
        <taxon>Actinomycetota</taxon>
        <taxon>Actinomycetes</taxon>
        <taxon>Mycobacteriales</taxon>
        <taxon>Nocardiaceae</taxon>
        <taxon>Nocardia</taxon>
    </lineage>
</organism>
<keyword evidence="9" id="KW-1185">Reference proteome</keyword>
<dbReference type="InterPro" id="IPR002397">
    <property type="entry name" value="Cyt_P450_B"/>
</dbReference>
<dbReference type="PANTHER" id="PTHR46696:SF6">
    <property type="entry name" value="P450, PUTATIVE (EUROFUNG)-RELATED"/>
    <property type="match status" value="1"/>
</dbReference>
<dbReference type="RefSeq" id="WP_387401177.1">
    <property type="nucleotide sequence ID" value="NZ_JBIAMT010000008.1"/>
</dbReference>
<comment type="caution">
    <text evidence="8">The sequence shown here is derived from an EMBL/GenBank/DDBJ whole genome shotgun (WGS) entry which is preliminary data.</text>
</comment>
<keyword evidence="6" id="KW-0503">Monooxygenase</keyword>
<evidence type="ECO:0000256" key="6">
    <source>
        <dbReference type="ARBA" id="ARBA00023033"/>
    </source>
</evidence>
<dbReference type="EMBL" id="JBIAMT010000008">
    <property type="protein sequence ID" value="MFF0501274.1"/>
    <property type="molecule type" value="Genomic_DNA"/>
</dbReference>
<evidence type="ECO:0000256" key="1">
    <source>
        <dbReference type="ARBA" id="ARBA00010617"/>
    </source>
</evidence>
<dbReference type="InterPro" id="IPR036396">
    <property type="entry name" value="Cyt_P450_sf"/>
</dbReference>
<dbReference type="Gene3D" id="1.10.630.10">
    <property type="entry name" value="Cytochrome P450"/>
    <property type="match status" value="1"/>
</dbReference>
<dbReference type="PRINTS" id="PR00359">
    <property type="entry name" value="BP450"/>
</dbReference>
<gene>
    <name evidence="8" type="ORF">ACFYU5_33100</name>
</gene>
<dbReference type="SUPFAM" id="SSF48264">
    <property type="entry name" value="Cytochrome P450"/>
    <property type="match status" value="1"/>
</dbReference>
<evidence type="ECO:0000313" key="8">
    <source>
        <dbReference type="EMBL" id="MFF0501274.1"/>
    </source>
</evidence>
<reference evidence="8 9" key="1">
    <citation type="submission" date="2024-10" db="EMBL/GenBank/DDBJ databases">
        <title>The Natural Products Discovery Center: Release of the First 8490 Sequenced Strains for Exploring Actinobacteria Biosynthetic Diversity.</title>
        <authorList>
            <person name="Kalkreuter E."/>
            <person name="Kautsar S.A."/>
            <person name="Yang D."/>
            <person name="Bader C.D."/>
            <person name="Teijaro C.N."/>
            <person name="Fluegel L."/>
            <person name="Davis C.M."/>
            <person name="Simpson J.R."/>
            <person name="Lauterbach L."/>
            <person name="Steele A.D."/>
            <person name="Gui C."/>
            <person name="Meng S."/>
            <person name="Li G."/>
            <person name="Viehrig K."/>
            <person name="Ye F."/>
            <person name="Su P."/>
            <person name="Kiefer A.F."/>
            <person name="Nichols A."/>
            <person name="Cepeda A.J."/>
            <person name="Yan W."/>
            <person name="Fan B."/>
            <person name="Jiang Y."/>
            <person name="Adhikari A."/>
            <person name="Zheng C.-J."/>
            <person name="Schuster L."/>
            <person name="Cowan T.M."/>
            <person name="Smanski M.J."/>
            <person name="Chevrette M.G."/>
            <person name="De Carvalho L.P.S."/>
            <person name="Shen B."/>
        </authorList>
    </citation>
    <scope>NUCLEOTIDE SEQUENCE [LARGE SCALE GENOMIC DNA]</scope>
    <source>
        <strain evidence="8 9">NPDC004119</strain>
    </source>
</reference>
<evidence type="ECO:0000256" key="2">
    <source>
        <dbReference type="ARBA" id="ARBA00022617"/>
    </source>
</evidence>
<dbReference type="Proteomes" id="UP001601442">
    <property type="component" value="Unassembled WGS sequence"/>
</dbReference>
<dbReference type="PRINTS" id="PR00385">
    <property type="entry name" value="P450"/>
</dbReference>
<dbReference type="InterPro" id="IPR001128">
    <property type="entry name" value="Cyt_P450"/>
</dbReference>
<protein>
    <submittedName>
        <fullName evidence="8">Cytochrome P450</fullName>
    </submittedName>
</protein>
<accession>A0ABW6PDU1</accession>
<evidence type="ECO:0000256" key="7">
    <source>
        <dbReference type="SAM" id="MobiDB-lite"/>
    </source>
</evidence>
<dbReference type="PANTHER" id="PTHR46696">
    <property type="entry name" value="P450, PUTATIVE (EUROFUNG)-RELATED"/>
    <property type="match status" value="1"/>
</dbReference>
<keyword evidence="4" id="KW-0560">Oxidoreductase</keyword>
<evidence type="ECO:0000256" key="5">
    <source>
        <dbReference type="ARBA" id="ARBA00023004"/>
    </source>
</evidence>
<evidence type="ECO:0000256" key="3">
    <source>
        <dbReference type="ARBA" id="ARBA00022723"/>
    </source>
</evidence>
<evidence type="ECO:0000256" key="4">
    <source>
        <dbReference type="ARBA" id="ARBA00023002"/>
    </source>
</evidence>